<keyword evidence="1" id="KW-1133">Transmembrane helix</keyword>
<feature type="transmembrane region" description="Helical" evidence="1">
    <location>
        <begin position="39"/>
        <end position="60"/>
    </location>
</feature>
<dbReference type="RefSeq" id="WP_109766167.1">
    <property type="nucleotide sequence ID" value="NZ_CP159474.1"/>
</dbReference>
<evidence type="ECO:0000256" key="1">
    <source>
        <dbReference type="SAM" id="Phobius"/>
    </source>
</evidence>
<evidence type="ECO:0000313" key="2">
    <source>
        <dbReference type="EMBL" id="RKF06312.1"/>
    </source>
</evidence>
<evidence type="ECO:0000313" key="3">
    <source>
        <dbReference type="Proteomes" id="UP000246132"/>
    </source>
</evidence>
<dbReference type="Pfam" id="PF11003">
    <property type="entry name" value="DUF2842"/>
    <property type="match status" value="1"/>
</dbReference>
<dbReference type="AlphaFoldDB" id="A0A3A8A7P5"/>
<protein>
    <submittedName>
        <fullName evidence="2">DUF2842 domain-containing protein</fullName>
    </submittedName>
</protein>
<keyword evidence="3" id="KW-1185">Reference proteome</keyword>
<dbReference type="InterPro" id="IPR021265">
    <property type="entry name" value="DUF2842"/>
</dbReference>
<accession>A0A3A8A7P5</accession>
<proteinExistence type="predicted"/>
<comment type="caution">
    <text evidence="2">The sequence shown here is derived from an EMBL/GenBank/DDBJ whole genome shotgun (WGS) entry which is preliminary data.</text>
</comment>
<dbReference type="EMBL" id="QFWV02000007">
    <property type="protein sequence ID" value="RKF06312.1"/>
    <property type="molecule type" value="Genomic_DNA"/>
</dbReference>
<reference evidence="2 3" key="1">
    <citation type="journal article" date="2018" name="Int. J. Syst. Bacteriol.">
        <title>Oceaniradius stylonemae gen. nov., sp. nov., isolated from a red alga, Stylonema cornu-cervi.</title>
        <authorList>
            <person name="Jeong S."/>
        </authorList>
    </citation>
    <scope>NUCLEOTIDE SEQUENCE [LARGE SCALE GENOMIC DNA]</scope>
    <source>
        <strain evidence="2 3">StC1</strain>
    </source>
</reference>
<dbReference type="Proteomes" id="UP000246132">
    <property type="component" value="Unassembled WGS sequence"/>
</dbReference>
<keyword evidence="1" id="KW-0472">Membrane</keyword>
<keyword evidence="1" id="KW-0812">Transmembrane</keyword>
<organism evidence="2 3">
    <name type="scientific">Oceaniradius stylonematis</name>
    <dbReference type="NCBI Taxonomy" id="2184161"/>
    <lineage>
        <taxon>Bacteria</taxon>
        <taxon>Pseudomonadati</taxon>
        <taxon>Pseudomonadota</taxon>
        <taxon>Alphaproteobacteria</taxon>
        <taxon>Hyphomicrobiales</taxon>
        <taxon>Ahrensiaceae</taxon>
        <taxon>Oceaniradius</taxon>
    </lineage>
</organism>
<sequence>MPYRLKKFIGMLVLVALVVIYALVATAIASHRLAESAWYVHLAFFAFSGVFWVVPAMFVISWMERRPRETDSG</sequence>
<name>A0A3A8A7P5_9HYPH</name>
<gene>
    <name evidence="2" type="ORF">DEM25_011840</name>
</gene>
<dbReference type="OrthoDB" id="7510023at2"/>